<dbReference type="AlphaFoldDB" id="A0A1B0APH7"/>
<keyword evidence="7" id="KW-0206">Cytoskeleton</keyword>
<evidence type="ECO:0000256" key="9">
    <source>
        <dbReference type="SAM" id="MobiDB-lite"/>
    </source>
</evidence>
<keyword evidence="11" id="KW-1185">Reference proteome</keyword>
<feature type="region of interest" description="Disordered" evidence="9">
    <location>
        <begin position="395"/>
        <end position="431"/>
    </location>
</feature>
<evidence type="ECO:0000256" key="4">
    <source>
        <dbReference type="ARBA" id="ARBA00022737"/>
    </source>
</evidence>
<protein>
    <recommendedName>
        <fullName evidence="12">Actin</fullName>
    </recommendedName>
</protein>
<evidence type="ECO:0000256" key="8">
    <source>
        <dbReference type="RuleBase" id="RU000487"/>
    </source>
</evidence>
<dbReference type="InterPro" id="IPR032675">
    <property type="entry name" value="LRR_dom_sf"/>
</dbReference>
<dbReference type="SUPFAM" id="SSF53067">
    <property type="entry name" value="Actin-like ATPase domain"/>
    <property type="match status" value="2"/>
</dbReference>
<dbReference type="GO" id="GO:0005856">
    <property type="term" value="C:cytoskeleton"/>
    <property type="evidence" value="ECO:0007669"/>
    <property type="project" value="UniProtKB-SubCell"/>
</dbReference>
<keyword evidence="5" id="KW-0547">Nucleotide-binding</keyword>
<dbReference type="EnsemblMetazoa" id="GPPI003927-RA">
    <property type="protein sequence ID" value="GPPI003927-PA"/>
    <property type="gene ID" value="GPPI003927"/>
</dbReference>
<dbReference type="Proteomes" id="UP000092460">
    <property type="component" value="Unassembled WGS sequence"/>
</dbReference>
<dbReference type="EMBL" id="JXJN01001430">
    <property type="status" value="NOT_ANNOTATED_CDS"/>
    <property type="molecule type" value="Genomic_DNA"/>
</dbReference>
<dbReference type="FunFam" id="3.30.420.40:FF:000148">
    <property type="entry name" value="Actin, alpha skeletal muscle"/>
    <property type="match status" value="1"/>
</dbReference>
<keyword evidence="6" id="KW-0067">ATP-binding</keyword>
<dbReference type="InterPro" id="IPR003591">
    <property type="entry name" value="Leu-rich_rpt_typical-subtyp"/>
</dbReference>
<evidence type="ECO:0000256" key="5">
    <source>
        <dbReference type="ARBA" id="ARBA00022741"/>
    </source>
</evidence>
<dbReference type="Gene3D" id="3.80.10.10">
    <property type="entry name" value="Ribonuclease Inhibitor"/>
    <property type="match status" value="1"/>
</dbReference>
<dbReference type="SMART" id="SM00364">
    <property type="entry name" value="LRR_BAC"/>
    <property type="match status" value="7"/>
</dbReference>
<evidence type="ECO:0000256" key="2">
    <source>
        <dbReference type="ARBA" id="ARBA00022490"/>
    </source>
</evidence>
<dbReference type="InterPro" id="IPR001611">
    <property type="entry name" value="Leu-rich_rpt"/>
</dbReference>
<evidence type="ECO:0000256" key="6">
    <source>
        <dbReference type="ARBA" id="ARBA00022840"/>
    </source>
</evidence>
<comment type="subcellular location">
    <subcellularLocation>
        <location evidence="1">Cytoplasm</location>
        <location evidence="1">Cytoskeleton</location>
    </subcellularLocation>
</comment>
<dbReference type="SMART" id="SM00268">
    <property type="entry name" value="ACTIN"/>
    <property type="match status" value="1"/>
</dbReference>
<comment type="similarity">
    <text evidence="8">Belongs to the actin family.</text>
</comment>
<keyword evidence="3" id="KW-0433">Leucine-rich repeat</keyword>
<keyword evidence="4" id="KW-0677">Repeat</keyword>
<dbReference type="InterPro" id="IPR043129">
    <property type="entry name" value="ATPase_NBD"/>
</dbReference>
<dbReference type="VEuPathDB" id="VectorBase:GPPI003927"/>
<dbReference type="SMART" id="SM00369">
    <property type="entry name" value="LRR_TYP"/>
    <property type="match status" value="6"/>
</dbReference>
<evidence type="ECO:0000313" key="11">
    <source>
        <dbReference type="Proteomes" id="UP000092460"/>
    </source>
</evidence>
<reference evidence="11" key="1">
    <citation type="submission" date="2015-01" db="EMBL/GenBank/DDBJ databases">
        <authorList>
            <person name="Aksoy S."/>
            <person name="Warren W."/>
            <person name="Wilson R.K."/>
        </authorList>
    </citation>
    <scope>NUCLEOTIDE SEQUENCE [LARGE SCALE GENOMIC DNA]</scope>
    <source>
        <strain evidence="11">IAEA</strain>
    </source>
</reference>
<evidence type="ECO:0008006" key="12">
    <source>
        <dbReference type="Google" id="ProtNLM"/>
    </source>
</evidence>
<dbReference type="InterPro" id="IPR004000">
    <property type="entry name" value="Actin"/>
</dbReference>
<proteinExistence type="inferred from homology"/>
<sequence length="817" mass="91637">MEVYTSDSSDTDSREQKTLDYGRMNLIDINLEDDLHSDAKTSIKSIKDIEILLLNHNRLTRLPRTLRNFLSLRVLDLSSNCLRELPDIIGQLPLITLVAKNNQLTNKSLPKSFIIKNQISSLKELNLSGNMLTHFPEQVTELKNLRYLYVGGNQICSISKDIWRMQSLQVLSVGGNLLTDVPDTVGLLSQLQALVLCDNLIENLPTSIARLKNLKSLLLHKNRLKHLPKDILSLRDNPLVVRFVQDMSLNPPTLMELAARIVKTAAVSVEPGDLPQTILDYLSCANCCVNPQCKGVFFDNRVEHIKFVDFCGKYRVPLLQYLCSSKCIEHEVPTRPQTNGATRGYMMRKVLLASDLEPLSREQTPITPLPQPNSRFQNLREEDNARKVHKIDTTPPAVEKFPRPEEGKTASPRSRYHSEIKSTSPPVSVAPSRKIRAAGQYSQEVEYSNSPIVIDCGSGYIKAGFANEDKPTTVFPTIVGRPRKGIVVGAAGRSSYVGEGAQSMRGVLSFKYPIDRGVVTDWEDMEKIWQHCFANELCVDPQLHPVLLTEIPNNPTANRERMTQIMFELFNVPAMYVTVQSILSLLSTGNLTGLAVDSGEGITNIVPIYEGYPLTYAINKLNLAGMDLNEYLMKLINQRGYSLSTTTEKELVRDMKETMCYVSQDFGKELSTAETRLSLESQFKLPDGNFIHIANERFICPEALFDPTVLGHKTGGIHININKSILKCDRDLQKNLYKKIILAGGNTLFPGIEARLKTELSRLVPDYTVQILAEPDRQYSVWKGGAALASLSTFENMNITDQEYYEVGPNIVNIKCF</sequence>
<organism evidence="10 11">
    <name type="scientific">Glossina palpalis gambiensis</name>
    <dbReference type="NCBI Taxonomy" id="67801"/>
    <lineage>
        <taxon>Eukaryota</taxon>
        <taxon>Metazoa</taxon>
        <taxon>Ecdysozoa</taxon>
        <taxon>Arthropoda</taxon>
        <taxon>Hexapoda</taxon>
        <taxon>Insecta</taxon>
        <taxon>Pterygota</taxon>
        <taxon>Neoptera</taxon>
        <taxon>Endopterygota</taxon>
        <taxon>Diptera</taxon>
        <taxon>Brachycera</taxon>
        <taxon>Muscomorpha</taxon>
        <taxon>Hippoboscoidea</taxon>
        <taxon>Glossinidae</taxon>
        <taxon>Glossina</taxon>
    </lineage>
</organism>
<dbReference type="PANTHER" id="PTHR11937">
    <property type="entry name" value="ACTIN"/>
    <property type="match status" value="1"/>
</dbReference>
<dbReference type="SUPFAM" id="SSF52058">
    <property type="entry name" value="L domain-like"/>
    <property type="match status" value="1"/>
</dbReference>
<reference evidence="10" key="2">
    <citation type="submission" date="2020-05" db="UniProtKB">
        <authorList>
            <consortium name="EnsemblMetazoa"/>
        </authorList>
    </citation>
    <scope>IDENTIFICATION</scope>
    <source>
        <strain evidence="10">IAEA</strain>
    </source>
</reference>
<dbReference type="GO" id="GO:0005524">
    <property type="term" value="F:ATP binding"/>
    <property type="evidence" value="ECO:0007669"/>
    <property type="project" value="UniProtKB-KW"/>
</dbReference>
<dbReference type="Pfam" id="PF00560">
    <property type="entry name" value="LRR_1"/>
    <property type="match status" value="1"/>
</dbReference>
<dbReference type="PRINTS" id="PR00190">
    <property type="entry name" value="ACTIN"/>
</dbReference>
<dbReference type="Gene3D" id="3.30.420.40">
    <property type="match status" value="2"/>
</dbReference>
<dbReference type="PROSITE" id="PS51450">
    <property type="entry name" value="LRR"/>
    <property type="match status" value="2"/>
</dbReference>
<accession>A0A1B0APH7</accession>
<keyword evidence="2" id="KW-0963">Cytoplasm</keyword>
<dbReference type="Pfam" id="PF13855">
    <property type="entry name" value="LRR_8"/>
    <property type="match status" value="2"/>
</dbReference>
<evidence type="ECO:0000256" key="1">
    <source>
        <dbReference type="ARBA" id="ARBA00004245"/>
    </source>
</evidence>
<evidence type="ECO:0000313" key="10">
    <source>
        <dbReference type="EnsemblMetazoa" id="GPPI003927-PA"/>
    </source>
</evidence>
<dbReference type="Pfam" id="PF00022">
    <property type="entry name" value="Actin"/>
    <property type="match status" value="1"/>
</dbReference>
<dbReference type="STRING" id="67801.A0A1B0APH7"/>
<dbReference type="Gene3D" id="3.90.640.10">
    <property type="entry name" value="Actin, Chain A, domain 4"/>
    <property type="match status" value="1"/>
</dbReference>
<dbReference type="EMBL" id="JXJN01001429">
    <property type="status" value="NOT_ANNOTATED_CDS"/>
    <property type="molecule type" value="Genomic_DNA"/>
</dbReference>
<name>A0A1B0APH7_9MUSC</name>
<dbReference type="FunFam" id="3.90.640.10:FF:000007">
    <property type="entry name" value="Actin like 7B"/>
    <property type="match status" value="1"/>
</dbReference>
<evidence type="ECO:0000256" key="7">
    <source>
        <dbReference type="ARBA" id="ARBA00023212"/>
    </source>
</evidence>
<evidence type="ECO:0000256" key="3">
    <source>
        <dbReference type="ARBA" id="ARBA00022614"/>
    </source>
</evidence>